<feature type="compositionally biased region" description="Low complexity" evidence="1">
    <location>
        <begin position="37"/>
        <end position="51"/>
    </location>
</feature>
<gene>
    <name evidence="2" type="ORF">MVEN_00824700</name>
</gene>
<dbReference type="OrthoDB" id="3211582at2759"/>
<organism evidence="2 3">
    <name type="scientific">Mycena venus</name>
    <dbReference type="NCBI Taxonomy" id="2733690"/>
    <lineage>
        <taxon>Eukaryota</taxon>
        <taxon>Fungi</taxon>
        <taxon>Dikarya</taxon>
        <taxon>Basidiomycota</taxon>
        <taxon>Agaricomycotina</taxon>
        <taxon>Agaricomycetes</taxon>
        <taxon>Agaricomycetidae</taxon>
        <taxon>Agaricales</taxon>
        <taxon>Marasmiineae</taxon>
        <taxon>Mycenaceae</taxon>
        <taxon>Mycena</taxon>
    </lineage>
</organism>
<proteinExistence type="predicted"/>
<feature type="region of interest" description="Disordered" evidence="1">
    <location>
        <begin position="1"/>
        <end position="93"/>
    </location>
</feature>
<reference evidence="2" key="1">
    <citation type="submission" date="2020-05" db="EMBL/GenBank/DDBJ databases">
        <title>Mycena genomes resolve the evolution of fungal bioluminescence.</title>
        <authorList>
            <person name="Tsai I.J."/>
        </authorList>
    </citation>
    <scope>NUCLEOTIDE SEQUENCE</scope>
    <source>
        <strain evidence="2">CCC161011</strain>
    </source>
</reference>
<sequence>MPLFKQHTNEPEPVADQPTRKGSMFTRRRSLSPASDPNHPANNNNTATGRRGFFGGGGRSSLDNNANTHNNGNVGRSGSVMSGNNSVRSGGSGFFGGRGMNNFDIHKDPTVMAAREKLTHAENAEAEADRALFQARAMVREAKDHVRVLEREAAAEAKRAKAKQAVSNDVSKSASGLGRHGP</sequence>
<name>A0A8H6YFV5_9AGAR</name>
<protein>
    <submittedName>
        <fullName evidence="2">PALP domain-containing protein</fullName>
    </submittedName>
</protein>
<feature type="region of interest" description="Disordered" evidence="1">
    <location>
        <begin position="156"/>
        <end position="182"/>
    </location>
</feature>
<dbReference type="EMBL" id="JACAZI010000006">
    <property type="protein sequence ID" value="KAF7357787.1"/>
    <property type="molecule type" value="Genomic_DNA"/>
</dbReference>
<dbReference type="AlphaFoldDB" id="A0A8H6YFV5"/>
<evidence type="ECO:0000313" key="3">
    <source>
        <dbReference type="Proteomes" id="UP000620124"/>
    </source>
</evidence>
<evidence type="ECO:0000313" key="2">
    <source>
        <dbReference type="EMBL" id="KAF7357787.1"/>
    </source>
</evidence>
<evidence type="ECO:0000256" key="1">
    <source>
        <dbReference type="SAM" id="MobiDB-lite"/>
    </source>
</evidence>
<feature type="compositionally biased region" description="Low complexity" evidence="1">
    <location>
        <begin position="64"/>
        <end position="89"/>
    </location>
</feature>
<comment type="caution">
    <text evidence="2">The sequence shown here is derived from an EMBL/GenBank/DDBJ whole genome shotgun (WGS) entry which is preliminary data.</text>
</comment>
<keyword evidence="3" id="KW-1185">Reference proteome</keyword>
<dbReference type="Proteomes" id="UP000620124">
    <property type="component" value="Unassembled WGS sequence"/>
</dbReference>
<accession>A0A8H6YFV5</accession>